<dbReference type="EMBL" id="QNRJ01000038">
    <property type="protein sequence ID" value="RBO98370.1"/>
    <property type="molecule type" value="Genomic_DNA"/>
</dbReference>
<accession>A0A366E7J7</accession>
<dbReference type="RefSeq" id="WP_113971572.1">
    <property type="nucleotide sequence ID" value="NZ_QNRJ01000038.1"/>
</dbReference>
<dbReference type="GO" id="GO:0016791">
    <property type="term" value="F:phosphatase activity"/>
    <property type="evidence" value="ECO:0007669"/>
    <property type="project" value="TreeGrafter"/>
</dbReference>
<gene>
    <name evidence="1" type="ORF">DET59_13810</name>
</gene>
<proteinExistence type="predicted"/>
<dbReference type="PANTHER" id="PTHR10000">
    <property type="entry name" value="PHOSPHOSERINE PHOSPHATASE"/>
    <property type="match status" value="1"/>
</dbReference>
<evidence type="ECO:0000313" key="2">
    <source>
        <dbReference type="Proteomes" id="UP000252118"/>
    </source>
</evidence>
<sequence length="252" mass="28631">MIFVFDLDGTICFKGKPLSQEICDALNVCSQQGHEIVFASARPIRDLLPVLPAYFRHFRMIGGNGAFTYADGEIKTRAFTTEIVDQIKQIIESNQLTYLIDSDWDYSYTGDRGHPIFRNLDPEKRAVDQPLAHLSKITKIVLFTRDQAIKQQLEKLSVQVYEHGDEELMDISPSGIHKVEGLRQLGILPGEFMAFGNDQNDLELFQHANYSVCVGQHPIKEFASTSIGIEDVPFKIKEMSEFYHQRGLMVES</sequence>
<organism evidence="1 2">
    <name type="scientific">Rossellomorea aquimaris</name>
    <dbReference type="NCBI Taxonomy" id="189382"/>
    <lineage>
        <taxon>Bacteria</taxon>
        <taxon>Bacillati</taxon>
        <taxon>Bacillota</taxon>
        <taxon>Bacilli</taxon>
        <taxon>Bacillales</taxon>
        <taxon>Bacillaceae</taxon>
        <taxon>Rossellomorea</taxon>
    </lineage>
</organism>
<dbReference type="InterPro" id="IPR036412">
    <property type="entry name" value="HAD-like_sf"/>
</dbReference>
<dbReference type="PANTHER" id="PTHR10000:SF53">
    <property type="entry name" value="5-AMINO-6-(5-PHOSPHO-D-RIBITYLAMINO)URACIL PHOSPHATASE YBJI-RELATED"/>
    <property type="match status" value="1"/>
</dbReference>
<name>A0A366E7J7_9BACI</name>
<dbReference type="SUPFAM" id="SSF56784">
    <property type="entry name" value="HAD-like"/>
    <property type="match status" value="1"/>
</dbReference>
<dbReference type="InterPro" id="IPR006379">
    <property type="entry name" value="HAD-SF_hydro_IIB"/>
</dbReference>
<evidence type="ECO:0000313" key="1">
    <source>
        <dbReference type="EMBL" id="RBO98370.1"/>
    </source>
</evidence>
<dbReference type="GO" id="GO:0005829">
    <property type="term" value="C:cytosol"/>
    <property type="evidence" value="ECO:0007669"/>
    <property type="project" value="TreeGrafter"/>
</dbReference>
<reference evidence="1 2" key="1">
    <citation type="submission" date="2018-06" db="EMBL/GenBank/DDBJ databases">
        <title>Freshwater and sediment microbial communities from various areas in North America, analyzing microbe dynamics in response to fracking.</title>
        <authorList>
            <person name="Lamendella R."/>
        </authorList>
    </citation>
    <scope>NUCLEOTIDE SEQUENCE [LARGE SCALE GENOMIC DNA]</scope>
    <source>
        <strain evidence="1 2">97B</strain>
    </source>
</reference>
<dbReference type="AlphaFoldDB" id="A0A366E7J7"/>
<protein>
    <recommendedName>
        <fullName evidence="3">Hydrolase</fullName>
    </recommendedName>
</protein>
<dbReference type="Pfam" id="PF08282">
    <property type="entry name" value="Hydrolase_3"/>
    <property type="match status" value="1"/>
</dbReference>
<comment type="caution">
    <text evidence="1">The sequence shown here is derived from an EMBL/GenBank/DDBJ whole genome shotgun (WGS) entry which is preliminary data.</text>
</comment>
<dbReference type="OrthoDB" id="1650327at2"/>
<dbReference type="NCBIfam" id="TIGR01484">
    <property type="entry name" value="HAD-SF-IIB"/>
    <property type="match status" value="1"/>
</dbReference>
<evidence type="ECO:0008006" key="3">
    <source>
        <dbReference type="Google" id="ProtNLM"/>
    </source>
</evidence>
<dbReference type="GO" id="GO:0000287">
    <property type="term" value="F:magnesium ion binding"/>
    <property type="evidence" value="ECO:0007669"/>
    <property type="project" value="TreeGrafter"/>
</dbReference>
<dbReference type="Proteomes" id="UP000252118">
    <property type="component" value="Unassembled WGS sequence"/>
</dbReference>
<dbReference type="Gene3D" id="3.30.1240.10">
    <property type="match status" value="1"/>
</dbReference>
<dbReference type="Gene3D" id="3.40.50.1000">
    <property type="entry name" value="HAD superfamily/HAD-like"/>
    <property type="match status" value="1"/>
</dbReference>
<dbReference type="InterPro" id="IPR023214">
    <property type="entry name" value="HAD_sf"/>
</dbReference>